<evidence type="ECO:0000256" key="3">
    <source>
        <dbReference type="ARBA" id="ARBA00022722"/>
    </source>
</evidence>
<dbReference type="Gene3D" id="3.30.420.10">
    <property type="entry name" value="Ribonuclease H-like superfamily/Ribonuclease H"/>
    <property type="match status" value="1"/>
</dbReference>
<dbReference type="GO" id="GO:0004527">
    <property type="term" value="F:exonuclease activity"/>
    <property type="evidence" value="ECO:0007669"/>
    <property type="project" value="UniProtKB-KW"/>
</dbReference>
<evidence type="ECO:0000313" key="7">
    <source>
        <dbReference type="Proteomes" id="UP000188320"/>
    </source>
</evidence>
<keyword evidence="4" id="KW-0378">Hydrolase</keyword>
<organism evidence="6 7">
    <name type="scientific">Zancudomyces culisetae</name>
    <name type="common">Gut fungus</name>
    <name type="synonym">Smittium culisetae</name>
    <dbReference type="NCBI Taxonomy" id="1213189"/>
    <lineage>
        <taxon>Eukaryota</taxon>
        <taxon>Fungi</taxon>
        <taxon>Fungi incertae sedis</taxon>
        <taxon>Zoopagomycota</taxon>
        <taxon>Kickxellomycotina</taxon>
        <taxon>Harpellomycetes</taxon>
        <taxon>Harpellales</taxon>
        <taxon>Legeriomycetaceae</taxon>
        <taxon>Zancudomyces</taxon>
    </lineage>
</organism>
<reference evidence="7" key="1">
    <citation type="submission" date="2017-01" db="EMBL/GenBank/DDBJ databases">
        <authorList>
            <person name="Wang Y."/>
            <person name="White M."/>
            <person name="Kvist S."/>
            <person name="Moncalvo J.-M."/>
        </authorList>
    </citation>
    <scope>NUCLEOTIDE SEQUENCE [LARGE SCALE GENOMIC DNA]</scope>
    <source>
        <strain evidence="7">COL-18-3</strain>
    </source>
</reference>
<dbReference type="PANTHER" id="PTHR12801">
    <property type="entry name" value="RNA EXONUCLEASE REXO1 / RECO3 FAMILY MEMBER-RELATED"/>
    <property type="match status" value="1"/>
</dbReference>
<dbReference type="EMBL" id="LSSK01000045">
    <property type="protein sequence ID" value="OMH85773.1"/>
    <property type="molecule type" value="Genomic_DNA"/>
</dbReference>
<protein>
    <submittedName>
        <fullName evidence="6">RNA exonuclease 3</fullName>
    </submittedName>
</protein>
<keyword evidence="5" id="KW-0539">Nucleus</keyword>
<dbReference type="AlphaFoldDB" id="A0A1R1PXT7"/>
<dbReference type="InterPro" id="IPR047021">
    <property type="entry name" value="REXO1/3/4-like"/>
</dbReference>
<keyword evidence="7" id="KW-1185">Reference proteome</keyword>
<evidence type="ECO:0000256" key="2">
    <source>
        <dbReference type="ARBA" id="ARBA00006357"/>
    </source>
</evidence>
<dbReference type="SUPFAM" id="SSF53098">
    <property type="entry name" value="Ribonuclease H-like"/>
    <property type="match status" value="1"/>
</dbReference>
<dbReference type="GO" id="GO:0003676">
    <property type="term" value="F:nucleic acid binding"/>
    <property type="evidence" value="ECO:0007669"/>
    <property type="project" value="InterPro"/>
</dbReference>
<dbReference type="OrthoDB" id="8191639at2759"/>
<comment type="similarity">
    <text evidence="2">Belongs to the REXO1/REXO3 family.</text>
</comment>
<sequence length="82" mass="9318">MISKDTILLGHGLENDLRALRIVHENVIDTADMFPHHLGLPYRYSLKLLASKYLKSFIQSSAHDSKQDAYTCLELVAHKLLV</sequence>
<dbReference type="InterPro" id="IPR012337">
    <property type="entry name" value="RNaseH-like_sf"/>
</dbReference>
<dbReference type="Proteomes" id="UP000188320">
    <property type="component" value="Unassembled WGS sequence"/>
</dbReference>
<keyword evidence="3" id="KW-0540">Nuclease</keyword>
<name>A0A1R1PXT7_ZANCU</name>
<keyword evidence="6" id="KW-0269">Exonuclease</keyword>
<dbReference type="GO" id="GO:0005634">
    <property type="term" value="C:nucleus"/>
    <property type="evidence" value="ECO:0007669"/>
    <property type="project" value="UniProtKB-SubCell"/>
</dbReference>
<comment type="subcellular location">
    <subcellularLocation>
        <location evidence="1">Nucleus</location>
    </subcellularLocation>
</comment>
<accession>A0A1R1PXT7</accession>
<proteinExistence type="inferred from homology"/>
<dbReference type="InterPro" id="IPR036397">
    <property type="entry name" value="RNaseH_sf"/>
</dbReference>
<evidence type="ECO:0000256" key="1">
    <source>
        <dbReference type="ARBA" id="ARBA00004123"/>
    </source>
</evidence>
<evidence type="ECO:0000256" key="4">
    <source>
        <dbReference type="ARBA" id="ARBA00022801"/>
    </source>
</evidence>
<gene>
    <name evidence="6" type="ORF">AX774_g670</name>
</gene>
<evidence type="ECO:0000313" key="6">
    <source>
        <dbReference type="EMBL" id="OMH85773.1"/>
    </source>
</evidence>
<evidence type="ECO:0000256" key="5">
    <source>
        <dbReference type="ARBA" id="ARBA00023242"/>
    </source>
</evidence>
<dbReference type="PANTHER" id="PTHR12801:SF115">
    <property type="entry name" value="FI18136P1-RELATED"/>
    <property type="match status" value="1"/>
</dbReference>
<comment type="caution">
    <text evidence="6">The sequence shown here is derived from an EMBL/GenBank/DDBJ whole genome shotgun (WGS) entry which is preliminary data.</text>
</comment>